<dbReference type="SUPFAM" id="SSF88946">
    <property type="entry name" value="Sigma2 domain of RNA polymerase sigma factors"/>
    <property type="match status" value="1"/>
</dbReference>
<reference evidence="8 9" key="1">
    <citation type="journal article" date="2020" name="Syst. Appl. Microbiol.">
        <title>Alienimonas chondri sp. nov., a novel planctomycete isolated from the biofilm of the red alga Chondrus crispus.</title>
        <authorList>
            <person name="Vitorino I."/>
            <person name="Albuquerque L."/>
            <person name="Wiegand S."/>
            <person name="Kallscheuer N."/>
            <person name="da Costa M.S."/>
            <person name="Lobo-da-Cunha A."/>
            <person name="Jogler C."/>
            <person name="Lage O.M."/>
        </authorList>
    </citation>
    <scope>NUCLEOTIDE SEQUENCE [LARGE SCALE GENOMIC DNA]</scope>
    <source>
        <strain evidence="8 9">LzC2</strain>
    </source>
</reference>
<keyword evidence="3" id="KW-0731">Sigma factor</keyword>
<dbReference type="InterPro" id="IPR007627">
    <property type="entry name" value="RNA_pol_sigma70_r2"/>
</dbReference>
<dbReference type="InterPro" id="IPR014284">
    <property type="entry name" value="RNA_pol_sigma-70_dom"/>
</dbReference>
<name>A0ABX1VDR5_9PLAN</name>
<comment type="caution">
    <text evidence="8">The sequence shown here is derived from an EMBL/GenBank/DDBJ whole genome shotgun (WGS) entry which is preliminary data.</text>
</comment>
<dbReference type="CDD" id="cd06171">
    <property type="entry name" value="Sigma70_r4"/>
    <property type="match status" value="1"/>
</dbReference>
<evidence type="ECO:0000256" key="5">
    <source>
        <dbReference type="ARBA" id="ARBA00023163"/>
    </source>
</evidence>
<dbReference type="EMBL" id="WTPX01000052">
    <property type="protein sequence ID" value="NNJ25849.1"/>
    <property type="molecule type" value="Genomic_DNA"/>
</dbReference>
<sequence length="191" mass="21660">MIRLQGGDRAAFDELVSRHSGPLFGFFLKNTRSRPLAEDLTQDTLLKVYRKNWDYLPTGRFRGWLYRIGRNLMIDAARRSRRDALVRSVRVDADGEGSPLDRIAGDGDSPDDIAERRLFAELVDELLAELPDDQRETFTLHHFAHVPLPEVGQAMSVSTSTAKSRLRLAREKLRAKLADRGIRDPFAADES</sequence>
<dbReference type="PANTHER" id="PTHR43133:SF8">
    <property type="entry name" value="RNA POLYMERASE SIGMA FACTOR HI_1459-RELATED"/>
    <property type="match status" value="1"/>
</dbReference>
<dbReference type="InterPro" id="IPR036388">
    <property type="entry name" value="WH-like_DNA-bd_sf"/>
</dbReference>
<dbReference type="InterPro" id="IPR039425">
    <property type="entry name" value="RNA_pol_sigma-70-like"/>
</dbReference>
<proteinExistence type="inferred from homology"/>
<gene>
    <name evidence="8" type="primary">sigM</name>
    <name evidence="8" type="ORF">LzC2_19240</name>
</gene>
<comment type="similarity">
    <text evidence="1">Belongs to the sigma-70 factor family. ECF subfamily.</text>
</comment>
<keyword evidence="4" id="KW-0238">DNA-binding</keyword>
<evidence type="ECO:0000256" key="4">
    <source>
        <dbReference type="ARBA" id="ARBA00023125"/>
    </source>
</evidence>
<protein>
    <submittedName>
        <fullName evidence="8">ECF RNA polymerase sigma factor SigM</fullName>
    </submittedName>
</protein>
<keyword evidence="9" id="KW-1185">Reference proteome</keyword>
<dbReference type="RefSeq" id="WP_171186268.1">
    <property type="nucleotide sequence ID" value="NZ_WTPX01000052.1"/>
</dbReference>
<dbReference type="Proteomes" id="UP000609651">
    <property type="component" value="Unassembled WGS sequence"/>
</dbReference>
<dbReference type="Pfam" id="PF08281">
    <property type="entry name" value="Sigma70_r4_2"/>
    <property type="match status" value="1"/>
</dbReference>
<dbReference type="InterPro" id="IPR013324">
    <property type="entry name" value="RNA_pol_sigma_r3/r4-like"/>
</dbReference>
<dbReference type="SUPFAM" id="SSF88659">
    <property type="entry name" value="Sigma3 and sigma4 domains of RNA polymerase sigma factors"/>
    <property type="match status" value="1"/>
</dbReference>
<dbReference type="Gene3D" id="1.10.10.10">
    <property type="entry name" value="Winged helix-like DNA-binding domain superfamily/Winged helix DNA-binding domain"/>
    <property type="match status" value="1"/>
</dbReference>
<evidence type="ECO:0000256" key="2">
    <source>
        <dbReference type="ARBA" id="ARBA00023015"/>
    </source>
</evidence>
<evidence type="ECO:0000259" key="7">
    <source>
        <dbReference type="Pfam" id="PF08281"/>
    </source>
</evidence>
<dbReference type="Pfam" id="PF04542">
    <property type="entry name" value="Sigma70_r2"/>
    <property type="match status" value="1"/>
</dbReference>
<accession>A0ABX1VDR5</accession>
<dbReference type="PANTHER" id="PTHR43133">
    <property type="entry name" value="RNA POLYMERASE ECF-TYPE SIGMA FACTO"/>
    <property type="match status" value="1"/>
</dbReference>
<organism evidence="8 9">
    <name type="scientific">Alienimonas chondri</name>
    <dbReference type="NCBI Taxonomy" id="2681879"/>
    <lineage>
        <taxon>Bacteria</taxon>
        <taxon>Pseudomonadati</taxon>
        <taxon>Planctomycetota</taxon>
        <taxon>Planctomycetia</taxon>
        <taxon>Planctomycetales</taxon>
        <taxon>Planctomycetaceae</taxon>
        <taxon>Alienimonas</taxon>
    </lineage>
</organism>
<evidence type="ECO:0000313" key="8">
    <source>
        <dbReference type="EMBL" id="NNJ25849.1"/>
    </source>
</evidence>
<dbReference type="Gene3D" id="1.10.1740.10">
    <property type="match status" value="1"/>
</dbReference>
<evidence type="ECO:0000259" key="6">
    <source>
        <dbReference type="Pfam" id="PF04542"/>
    </source>
</evidence>
<keyword evidence="5" id="KW-0804">Transcription</keyword>
<dbReference type="InterPro" id="IPR013325">
    <property type="entry name" value="RNA_pol_sigma_r2"/>
</dbReference>
<dbReference type="NCBIfam" id="TIGR02937">
    <property type="entry name" value="sigma70-ECF"/>
    <property type="match status" value="1"/>
</dbReference>
<feature type="domain" description="RNA polymerase sigma-70 region 2" evidence="6">
    <location>
        <begin position="15"/>
        <end position="82"/>
    </location>
</feature>
<feature type="domain" description="RNA polymerase sigma factor 70 region 4 type 2" evidence="7">
    <location>
        <begin position="121"/>
        <end position="173"/>
    </location>
</feature>
<evidence type="ECO:0000313" key="9">
    <source>
        <dbReference type="Proteomes" id="UP000609651"/>
    </source>
</evidence>
<dbReference type="InterPro" id="IPR013249">
    <property type="entry name" value="RNA_pol_sigma70_r4_t2"/>
</dbReference>
<keyword evidence="2" id="KW-0805">Transcription regulation</keyword>
<evidence type="ECO:0000256" key="1">
    <source>
        <dbReference type="ARBA" id="ARBA00010641"/>
    </source>
</evidence>
<evidence type="ECO:0000256" key="3">
    <source>
        <dbReference type="ARBA" id="ARBA00023082"/>
    </source>
</evidence>